<feature type="signal peptide" evidence="2">
    <location>
        <begin position="1"/>
        <end position="21"/>
    </location>
</feature>
<accession>A0A839ERG8</accession>
<evidence type="ECO:0000256" key="1">
    <source>
        <dbReference type="SAM" id="Coils"/>
    </source>
</evidence>
<evidence type="ECO:0000313" key="4">
    <source>
        <dbReference type="EMBL" id="MBA8886977.1"/>
    </source>
</evidence>
<evidence type="ECO:0000313" key="5">
    <source>
        <dbReference type="Proteomes" id="UP000550401"/>
    </source>
</evidence>
<evidence type="ECO:0000259" key="3">
    <source>
        <dbReference type="PROSITE" id="PS51688"/>
    </source>
</evidence>
<feature type="domain" description="Peptidase S74" evidence="3">
    <location>
        <begin position="355"/>
        <end position="467"/>
    </location>
</feature>
<reference evidence="4 5" key="1">
    <citation type="submission" date="2020-07" db="EMBL/GenBank/DDBJ databases">
        <title>Genomic Encyclopedia of Type Strains, Phase IV (KMG-V): Genome sequencing to study the core and pangenomes of soil and plant-associated prokaryotes.</title>
        <authorList>
            <person name="Whitman W."/>
        </authorList>
    </citation>
    <scope>NUCLEOTIDE SEQUENCE [LARGE SCALE GENOMIC DNA]</scope>
    <source>
        <strain evidence="4 5">RH2WT43</strain>
    </source>
</reference>
<name>A0A839ERG8_9GAMM</name>
<gene>
    <name evidence="4" type="ORF">FHW12_001168</name>
</gene>
<protein>
    <recommendedName>
        <fullName evidence="3">Peptidase S74 domain-containing protein</fullName>
    </recommendedName>
</protein>
<keyword evidence="2" id="KW-0732">Signal</keyword>
<dbReference type="Proteomes" id="UP000550401">
    <property type="component" value="Unassembled WGS sequence"/>
</dbReference>
<keyword evidence="5" id="KW-1185">Reference proteome</keyword>
<evidence type="ECO:0000256" key="2">
    <source>
        <dbReference type="SAM" id="SignalP"/>
    </source>
</evidence>
<dbReference type="AlphaFoldDB" id="A0A839ERG8"/>
<feature type="coiled-coil region" evidence="1">
    <location>
        <begin position="432"/>
        <end position="466"/>
    </location>
</feature>
<dbReference type="InterPro" id="IPR030392">
    <property type="entry name" value="S74_ICA"/>
</dbReference>
<proteinExistence type="predicted"/>
<dbReference type="Pfam" id="PF13884">
    <property type="entry name" value="Peptidase_S74"/>
    <property type="match status" value="1"/>
</dbReference>
<dbReference type="RefSeq" id="WP_182530005.1">
    <property type="nucleotide sequence ID" value="NZ_JACGXL010000001.1"/>
</dbReference>
<dbReference type="PROSITE" id="PS51688">
    <property type="entry name" value="ICA"/>
    <property type="match status" value="1"/>
</dbReference>
<organism evidence="4 5">
    <name type="scientific">Dokdonella fugitiva</name>
    <dbReference type="NCBI Taxonomy" id="328517"/>
    <lineage>
        <taxon>Bacteria</taxon>
        <taxon>Pseudomonadati</taxon>
        <taxon>Pseudomonadota</taxon>
        <taxon>Gammaproteobacteria</taxon>
        <taxon>Lysobacterales</taxon>
        <taxon>Rhodanobacteraceae</taxon>
        <taxon>Dokdonella</taxon>
    </lineage>
</organism>
<dbReference type="EMBL" id="JACGXL010000001">
    <property type="protein sequence ID" value="MBA8886977.1"/>
    <property type="molecule type" value="Genomic_DNA"/>
</dbReference>
<keyword evidence="1" id="KW-0175">Coiled coil</keyword>
<feature type="chain" id="PRO_5032846287" description="Peptidase S74 domain-containing protein" evidence="2">
    <location>
        <begin position="22"/>
        <end position="469"/>
    </location>
</feature>
<sequence length="469" mass="47671">MNRAALYAALAAVSAMGTAHAERFTYHGQLQDAGAAANGRYDLRLTLYSSAQGGAALAAPVDLYGVDVRDGSFSAQADFGTLSGLDAQAWLEVALRPAGGGGYARLDGRSPVAPDTNACPGAWSIDGNAANPANSYFGTADAQDVLMKANGTLFLTAPSAAGGAVGLSNASVSGAGLHSTALGFAYAAQGYASISGGYSAGALHDGSIVWGDKPSTAHEINDSAANQFIVQANGGVGINTSHAEGGTAPLDATMTVALPSSATGTALASIKLRGTESTTTAVTFGGLENLLGSGHPLLSIVGHNADDTDRTYATFTQNRVSLLGSTTAGAFSVGSDASSGNGAYLTTGGTWTNASSRSFKDGFAAVNVEGVLEKLVALPVQTWFYKQAHAEGLHMGPVAEDFAGAFGLGNDDKHVGTVDESGVAFAAIQGLNRKVESRDDALERENATLRSRLDALNARLEKLEQRGEQ</sequence>
<comment type="caution">
    <text evidence="4">The sequence shown here is derived from an EMBL/GenBank/DDBJ whole genome shotgun (WGS) entry which is preliminary data.</text>
</comment>